<evidence type="ECO:0000256" key="1">
    <source>
        <dbReference type="SAM" id="MobiDB-lite"/>
    </source>
</evidence>
<feature type="chain" id="PRO_5040474335" description="Secreted protein" evidence="2">
    <location>
        <begin position="31"/>
        <end position="103"/>
    </location>
</feature>
<accession>A0A9P0X3C3</accession>
<keyword evidence="4" id="KW-1185">Reference proteome</keyword>
<dbReference type="EMBL" id="CALOZG010000002">
    <property type="protein sequence ID" value="CAH3958657.1"/>
    <property type="molecule type" value="Genomic_DNA"/>
</dbReference>
<feature type="region of interest" description="Disordered" evidence="1">
    <location>
        <begin position="72"/>
        <end position="103"/>
    </location>
</feature>
<dbReference type="AlphaFoldDB" id="A0A9P0X3C3"/>
<feature type="signal peptide" evidence="2">
    <location>
        <begin position="1"/>
        <end position="30"/>
    </location>
</feature>
<gene>
    <name evidence="3" type="ORF">PIBRA_LOCUS1561</name>
</gene>
<organism evidence="3 4">
    <name type="scientific">Pieris brassicae</name>
    <name type="common">White butterfly</name>
    <name type="synonym">Large white butterfly</name>
    <dbReference type="NCBI Taxonomy" id="7116"/>
    <lineage>
        <taxon>Eukaryota</taxon>
        <taxon>Metazoa</taxon>
        <taxon>Ecdysozoa</taxon>
        <taxon>Arthropoda</taxon>
        <taxon>Hexapoda</taxon>
        <taxon>Insecta</taxon>
        <taxon>Pterygota</taxon>
        <taxon>Neoptera</taxon>
        <taxon>Endopterygota</taxon>
        <taxon>Lepidoptera</taxon>
        <taxon>Glossata</taxon>
        <taxon>Ditrysia</taxon>
        <taxon>Papilionoidea</taxon>
        <taxon>Pieridae</taxon>
        <taxon>Pierinae</taxon>
        <taxon>Pieris</taxon>
    </lineage>
</organism>
<comment type="caution">
    <text evidence="3">The sequence shown here is derived from an EMBL/GenBank/DDBJ whole genome shotgun (WGS) entry which is preliminary data.</text>
</comment>
<feature type="compositionally biased region" description="Basic and acidic residues" evidence="1">
    <location>
        <begin position="72"/>
        <end position="81"/>
    </location>
</feature>
<dbReference type="Proteomes" id="UP001152562">
    <property type="component" value="Unassembled WGS sequence"/>
</dbReference>
<feature type="compositionally biased region" description="Polar residues" evidence="1">
    <location>
        <begin position="93"/>
        <end position="103"/>
    </location>
</feature>
<reference evidence="3" key="1">
    <citation type="submission" date="2022-05" db="EMBL/GenBank/DDBJ databases">
        <authorList>
            <person name="Okamura Y."/>
        </authorList>
    </citation>
    <scope>NUCLEOTIDE SEQUENCE</scope>
</reference>
<keyword evidence="2" id="KW-0732">Signal</keyword>
<evidence type="ECO:0008006" key="5">
    <source>
        <dbReference type="Google" id="ProtNLM"/>
    </source>
</evidence>
<protein>
    <recommendedName>
        <fullName evidence="5">Secreted protein</fullName>
    </recommendedName>
</protein>
<sequence length="103" mass="11345">MLQAGGMAISGSLPFILLLFAAQQISQLCGFITRPLNKPVDLGLPTRLQQLRIQSNERNDVGFESSRYNGRDQWDMLRRDNGGACSPSDARPPSSSQDIEIPL</sequence>
<evidence type="ECO:0000313" key="4">
    <source>
        <dbReference type="Proteomes" id="UP001152562"/>
    </source>
</evidence>
<evidence type="ECO:0000313" key="3">
    <source>
        <dbReference type="EMBL" id="CAH3958657.1"/>
    </source>
</evidence>
<evidence type="ECO:0000256" key="2">
    <source>
        <dbReference type="SAM" id="SignalP"/>
    </source>
</evidence>
<proteinExistence type="predicted"/>
<name>A0A9P0X3C3_PIEBR</name>